<organism evidence="1 2">
    <name type="scientific">Lujinxingia vulgaris</name>
    <dbReference type="NCBI Taxonomy" id="2600176"/>
    <lineage>
        <taxon>Bacteria</taxon>
        <taxon>Deltaproteobacteria</taxon>
        <taxon>Bradymonadales</taxon>
        <taxon>Lujinxingiaceae</taxon>
        <taxon>Lujinxingia</taxon>
    </lineage>
</organism>
<evidence type="ECO:0000313" key="2">
    <source>
        <dbReference type="Proteomes" id="UP000321046"/>
    </source>
</evidence>
<comment type="caution">
    <text evidence="1">The sequence shown here is derived from an EMBL/GenBank/DDBJ whole genome shotgun (WGS) entry which is preliminary data.</text>
</comment>
<name>A0A5C6XBK4_9DELT</name>
<dbReference type="InterPro" id="IPR015943">
    <property type="entry name" value="WD40/YVTN_repeat-like_dom_sf"/>
</dbReference>
<dbReference type="PANTHER" id="PTHR47197:SF3">
    <property type="entry name" value="DIHYDRO-HEME D1 DEHYDROGENASE"/>
    <property type="match status" value="1"/>
</dbReference>
<proteinExistence type="predicted"/>
<gene>
    <name evidence="1" type="ORF">FRC96_12890</name>
</gene>
<reference evidence="1 2" key="1">
    <citation type="submission" date="2019-08" db="EMBL/GenBank/DDBJ databases">
        <title>Bradymonadales sp. TMQ2.</title>
        <authorList>
            <person name="Liang Q."/>
        </authorList>
    </citation>
    <scope>NUCLEOTIDE SEQUENCE [LARGE SCALE GENOMIC DNA]</scope>
    <source>
        <strain evidence="1 2">TMQ2</strain>
    </source>
</reference>
<dbReference type="EMBL" id="VOSL01000054">
    <property type="protein sequence ID" value="TXD34515.1"/>
    <property type="molecule type" value="Genomic_DNA"/>
</dbReference>
<dbReference type="PANTHER" id="PTHR47197">
    <property type="entry name" value="PROTEIN NIRF"/>
    <property type="match status" value="1"/>
</dbReference>
<dbReference type="SUPFAM" id="SSF51004">
    <property type="entry name" value="C-terminal (heme d1) domain of cytochrome cd1-nitrite reductase"/>
    <property type="match status" value="1"/>
</dbReference>
<dbReference type="InterPro" id="IPR011048">
    <property type="entry name" value="Haem_d1_sf"/>
</dbReference>
<dbReference type="Gene3D" id="2.130.10.10">
    <property type="entry name" value="YVTN repeat-like/Quinoprotein amine dehydrogenase"/>
    <property type="match status" value="1"/>
</dbReference>
<dbReference type="AlphaFoldDB" id="A0A5C6XBK4"/>
<sequence>MGAFRRWGAMGVAAGVLAAALGVATAGTLLMTSAEPGFRADGPPTAEVASGAVRGGPVAFSELVAGVMMPVAVEGAAHAPKVVEYEGLQLSFALKEGPRGAVARLVVTDAEGGEPVRGLKPRAWLEERGEDGPQDAAACGARVQELRGGGLAERAEEDLNALRVLLLNDDDTLSVLNPQIALRQTRLEALLRLPGEVLDWALHPDGRSLYLSVPNVKQVLVVETQGFRVASTLELDEAPGALAFSEDGRQLWVGGADANAAHVQVIDTDEDRVVGAVEVGPGPHQVVVSHGGHQVWVASPQMRELVAIDGPSARYVGAVAVGEGVVSLGRGCSTIAVAREGGEVRVFDVARGSDRRVQVAAGVTRVDVAPGERWAFALHAGAGQVSVIDLEHGVVRGAFQGLGAPERVVFTEGYAYIERAAGEQVGMVALDALAKSGPGLRWVSTGEVGVAGAGASAVSAAPGPAGRSIFVASPNQRAILVLAEGQPSPMGRIDNRVGRPRAMMLLDRSLEEVAPGVYRASAEVDLARSWELRLDLGDELGALCF</sequence>
<dbReference type="OrthoDB" id="9774579at2"/>
<dbReference type="InterPro" id="IPR051200">
    <property type="entry name" value="Host-pathogen_enzymatic-act"/>
</dbReference>
<evidence type="ECO:0000313" key="1">
    <source>
        <dbReference type="EMBL" id="TXD34515.1"/>
    </source>
</evidence>
<protein>
    <submittedName>
        <fullName evidence="1">YncE family protein</fullName>
    </submittedName>
</protein>
<accession>A0A5C6XBK4</accession>
<dbReference type="Proteomes" id="UP000321046">
    <property type="component" value="Unassembled WGS sequence"/>
</dbReference>
<dbReference type="RefSeq" id="WP_146974897.1">
    <property type="nucleotide sequence ID" value="NZ_VOSL01000054.1"/>
</dbReference>